<evidence type="ECO:0000256" key="6">
    <source>
        <dbReference type="ARBA" id="ARBA00022737"/>
    </source>
</evidence>
<dbReference type="InterPro" id="IPR000999">
    <property type="entry name" value="RNase_III_dom"/>
</dbReference>
<dbReference type="GO" id="GO:0051607">
    <property type="term" value="P:defense response to virus"/>
    <property type="evidence" value="ECO:0007669"/>
    <property type="project" value="UniProtKB-KW"/>
</dbReference>
<dbReference type="PROSITE" id="PS51192">
    <property type="entry name" value="HELICASE_ATP_BIND_1"/>
    <property type="match status" value="1"/>
</dbReference>
<keyword evidence="15" id="KW-0464">Manganese</keyword>
<dbReference type="SUPFAM" id="SSF52540">
    <property type="entry name" value="P-loop containing nucleoside triphosphate hydrolases"/>
    <property type="match status" value="1"/>
</dbReference>
<feature type="domain" description="PAZ" evidence="19">
    <location>
        <begin position="813"/>
        <end position="943"/>
    </location>
</feature>
<dbReference type="Proteomes" id="UP000323067">
    <property type="component" value="Chromosome i"/>
</dbReference>
<evidence type="ECO:0000256" key="9">
    <source>
        <dbReference type="ARBA" id="ARBA00022806"/>
    </source>
</evidence>
<evidence type="ECO:0000256" key="14">
    <source>
        <dbReference type="ARBA" id="ARBA00023118"/>
    </source>
</evidence>
<keyword evidence="9" id="KW-0347">Helicase</keyword>
<dbReference type="PANTHER" id="PTHR14950">
    <property type="entry name" value="DICER-RELATED"/>
    <property type="match status" value="1"/>
</dbReference>
<evidence type="ECO:0000259" key="22">
    <source>
        <dbReference type="PROSITE" id="PS51327"/>
    </source>
</evidence>
<evidence type="ECO:0000256" key="15">
    <source>
        <dbReference type="ARBA" id="ARBA00023211"/>
    </source>
</evidence>
<dbReference type="EMBL" id="CP023328">
    <property type="protein sequence ID" value="ATY67483.1"/>
    <property type="molecule type" value="Genomic_DNA"/>
</dbReference>
<dbReference type="PROSITE" id="PS51327">
    <property type="entry name" value="DICER_DSRBF"/>
    <property type="match status" value="1"/>
</dbReference>
<evidence type="ECO:0000256" key="7">
    <source>
        <dbReference type="ARBA" id="ARBA00022741"/>
    </source>
</evidence>
<comment type="cofactor">
    <cofactor evidence="2">
        <name>Mg(2+)</name>
        <dbReference type="ChEBI" id="CHEBI:18420"/>
    </cofactor>
</comment>
<comment type="similarity">
    <text evidence="16 17">Belongs to the helicase family. Dicer subfamily.</text>
</comment>
<dbReference type="SMART" id="SM00490">
    <property type="entry name" value="HELICc"/>
    <property type="match status" value="1"/>
</dbReference>
<keyword evidence="14" id="KW-0051">Antiviral defense</keyword>
<keyword evidence="5" id="KW-0479">Metal-binding</keyword>
<keyword evidence="6" id="KW-0677">Repeat</keyword>
<dbReference type="GO" id="GO:0003723">
    <property type="term" value="F:RNA binding"/>
    <property type="evidence" value="ECO:0007669"/>
    <property type="project" value="UniProtKB-UniRule"/>
</dbReference>
<keyword evidence="10" id="KW-0862">Zinc</keyword>
<evidence type="ECO:0000259" key="18">
    <source>
        <dbReference type="PROSITE" id="PS50142"/>
    </source>
</evidence>
<keyword evidence="11" id="KW-0067">ATP-binding</keyword>
<sequence length="1455" mass="162214">MISLGTGSNCPPLKAKFKDNTVFTAWLADHARLDDDGADLSATAPSEGISETAAEISALMITPREYQNELFERAKKKNTIVVLDTGSGKTLIAIMLLRHVLEQELEDRSNGCHRKTAFFIVDKVALCVQQYQVVKSNLPFPITKCYGDLQPIEQVQSHWDELFDKNMIVVCTAQMLLDCLSHGFINMKQINLLIFDEVHHAKKEHPYAAIMKRYYPRNDDAKPRILGLTASPIDTGTLDMDASVQQLESLLCSEIATVSDEVLEAGWVKREQQEKVCFYQPPQPIQNAYTELTAMVADYARHIPQLSSAVHCAAKMGSVLGPWCADRFWQLLMTDNTMRTMTLQSARSNRVHFSYDRYDAVSAAFESLGPLVNHHQLTTLPTDEGATSSKLTVLRETLCVAFEKNRATKCLVFVDEQYVALVLADYFQQPGTAPSGMVADFMIGLSRASAFSNVSQRQQIMKLNNFKFGDTNCLFATSVAEEGLDIPACDLVIRFDMCVSAIQYIQSRGRARKASSVFITMMEQDNNQHMSRFQNVNIDALSLRRFCQSLPADRKIEKYERPPERELFVAETSTLSNQNSMVVLARFVSTLGQGTEKSPAPEYVVSGVGTNFTCWVILPDSAPFKSTSGSMERSKIKARCAAAYEACTRLINLGSINKNLQPTFRKKLPKMRNARLALRDKKQKQYDMVIKPKVWTSLPAEIPTQLFQTFIQVHPDSAGITTMTLLTREKLPDIEPIRLFVTMDLTMSATLVPGGVVEVSAEQVQQLAAFTLCLFGQVFSKQFDARAEEIPFYLAPASVSLHGPEKCAVDWRRVEHTVLSKERDPEVKPQDMMRPQFVVDPHDGSRKFFIYEIVPTLRATDPAPAGIPDHKNPGYQLSDKSIMQYSCSTKQPHRQKIVFDTEQPVYRALLLSLRRNFLRSDDVEAAKEDQPCYLTLQCLKISPIPADVARAALLLPSILYFVDCTLVVGEALQMLGLNIPLPLLLQAFTKNGVDADDEEDVKADEEHGGQRNYERLEFLGDTFLKMGTTIAMYTHKTNATEFEHHVDRMLMLCNKNLLKTALDLGLHTYIRSESFNRRTWYPSLRLVHGKPTKASAIQNLGDKTIADVCEAIIGAAYMSGVPDGNMDEAVKAVTKMVADPNHTMQCFADYYAGFSVPAWHASSGSASVRAAVDRVAGLIGYRFRSPLLLRSAFTHPSYKAEEIPDYQTLEFLGDALLDMAIVDHLFRAHPDAGPQWLTEHKMGVCSNQFLGYLCVGLGLQREVLAADAAVPGQIRSFEERLAYLKDAAETAAAQQGRPVSKGYWTLATRPPKVLADVVEALIGAMFVDARYDYAVVRRFFEAFVRPHIDDMDGYDALGAGHVVTQAAHALQGYGCRRWRFCMAEVPCESRTGLLAITASDYVCALVIHSKVHWHAKAASTIDAKSKVAAMALGHLHRVSPDAYRAEMGCDCEGWA</sequence>
<dbReference type="GO" id="GO:0004386">
    <property type="term" value="F:helicase activity"/>
    <property type="evidence" value="ECO:0007669"/>
    <property type="project" value="UniProtKB-KW"/>
</dbReference>
<evidence type="ECO:0000256" key="17">
    <source>
        <dbReference type="PROSITE-ProRule" id="PRU00657"/>
    </source>
</evidence>
<evidence type="ECO:0000256" key="12">
    <source>
        <dbReference type="ARBA" id="ARBA00022842"/>
    </source>
</evidence>
<name>A0A2H4SWI8_CORMI</name>
<dbReference type="SMART" id="SM00487">
    <property type="entry name" value="DEXDc"/>
    <property type="match status" value="1"/>
</dbReference>
<evidence type="ECO:0000256" key="16">
    <source>
        <dbReference type="ARBA" id="ARBA00035116"/>
    </source>
</evidence>
<feature type="domain" description="RNase III" evidence="18">
    <location>
        <begin position="1172"/>
        <end position="1330"/>
    </location>
</feature>
<keyword evidence="7" id="KW-0547">Nucleotide-binding</keyword>
<evidence type="ECO:0000259" key="21">
    <source>
        <dbReference type="PROSITE" id="PS51194"/>
    </source>
</evidence>
<dbReference type="InterPro" id="IPR056755">
    <property type="entry name" value="DSRM_2"/>
</dbReference>
<dbReference type="Pfam" id="PF24995">
    <property type="entry name" value="DSRM_2"/>
    <property type="match status" value="1"/>
</dbReference>
<dbReference type="InterPro" id="IPR003100">
    <property type="entry name" value="PAZ_dom"/>
</dbReference>
<dbReference type="PROSITE" id="PS00517">
    <property type="entry name" value="RNASE_3_1"/>
    <property type="match status" value="1"/>
</dbReference>
<evidence type="ECO:0000313" key="23">
    <source>
        <dbReference type="EMBL" id="ATY67483.1"/>
    </source>
</evidence>
<evidence type="ECO:0000256" key="5">
    <source>
        <dbReference type="ARBA" id="ARBA00022723"/>
    </source>
</evidence>
<dbReference type="GO" id="GO:0005634">
    <property type="term" value="C:nucleus"/>
    <property type="evidence" value="ECO:0007669"/>
    <property type="project" value="TreeGrafter"/>
</dbReference>
<keyword evidence="13 17" id="KW-0694">RNA-binding</keyword>
<dbReference type="SMART" id="SM00535">
    <property type="entry name" value="RIBOc"/>
    <property type="match status" value="2"/>
</dbReference>
<dbReference type="InterPro" id="IPR027417">
    <property type="entry name" value="P-loop_NTPase"/>
</dbReference>
<dbReference type="Pfam" id="PF03368">
    <property type="entry name" value="Dicer_dimer"/>
    <property type="match status" value="1"/>
</dbReference>
<dbReference type="SUPFAM" id="SSF69065">
    <property type="entry name" value="RNase III domain-like"/>
    <property type="match status" value="2"/>
</dbReference>
<dbReference type="FunFam" id="3.40.50.300:FF:000628">
    <property type="entry name" value="Endoribonuclease Dicer"/>
    <property type="match status" value="1"/>
</dbReference>
<feature type="domain" description="Dicer dsRNA-binding fold" evidence="22">
    <location>
        <begin position="580"/>
        <end position="670"/>
    </location>
</feature>
<evidence type="ECO:0000259" key="19">
    <source>
        <dbReference type="PROSITE" id="PS50821"/>
    </source>
</evidence>
<evidence type="ECO:0000256" key="2">
    <source>
        <dbReference type="ARBA" id="ARBA00001946"/>
    </source>
</evidence>
<accession>A0A2H4SWI8</accession>
<dbReference type="Pfam" id="PF04851">
    <property type="entry name" value="ResIII"/>
    <property type="match status" value="1"/>
</dbReference>
<dbReference type="GO" id="GO:0050688">
    <property type="term" value="P:regulation of defense response to virus"/>
    <property type="evidence" value="ECO:0007669"/>
    <property type="project" value="UniProtKB-KW"/>
</dbReference>
<dbReference type="GO" id="GO:0030422">
    <property type="term" value="P:siRNA processing"/>
    <property type="evidence" value="ECO:0007669"/>
    <property type="project" value="TreeGrafter"/>
</dbReference>
<keyword evidence="12" id="KW-0460">Magnesium</keyword>
<keyword evidence="4" id="KW-0930">Antiviral protein</keyword>
<dbReference type="VEuPathDB" id="FungiDB:CCM_09257"/>
<feature type="domain" description="Helicase ATP-binding" evidence="20">
    <location>
        <begin position="70"/>
        <end position="250"/>
    </location>
</feature>
<proteinExistence type="inferred from homology"/>
<evidence type="ECO:0000256" key="13">
    <source>
        <dbReference type="ARBA" id="ARBA00022884"/>
    </source>
</evidence>
<dbReference type="CDD" id="cd00593">
    <property type="entry name" value="RIBOc"/>
    <property type="match status" value="2"/>
</dbReference>
<dbReference type="Pfam" id="PF00271">
    <property type="entry name" value="Helicase_C"/>
    <property type="match status" value="1"/>
</dbReference>
<organism evidence="23 24">
    <name type="scientific">Cordyceps militaris</name>
    <name type="common">Caterpillar fungus</name>
    <name type="synonym">Clavaria militaris</name>
    <dbReference type="NCBI Taxonomy" id="73501"/>
    <lineage>
        <taxon>Eukaryota</taxon>
        <taxon>Fungi</taxon>
        <taxon>Dikarya</taxon>
        <taxon>Ascomycota</taxon>
        <taxon>Pezizomycotina</taxon>
        <taxon>Sordariomycetes</taxon>
        <taxon>Hypocreomycetidae</taxon>
        <taxon>Hypocreales</taxon>
        <taxon>Cordycipitaceae</taxon>
        <taxon>Cordyceps</taxon>
    </lineage>
</organism>
<dbReference type="VEuPathDB" id="FungiDB:A9K55_000348"/>
<evidence type="ECO:0000259" key="20">
    <source>
        <dbReference type="PROSITE" id="PS51192"/>
    </source>
</evidence>
<dbReference type="GO" id="GO:0005524">
    <property type="term" value="F:ATP binding"/>
    <property type="evidence" value="ECO:0007669"/>
    <property type="project" value="UniProtKB-KW"/>
</dbReference>
<evidence type="ECO:0000256" key="10">
    <source>
        <dbReference type="ARBA" id="ARBA00022833"/>
    </source>
</evidence>
<dbReference type="PANTHER" id="PTHR14950:SF62">
    <property type="entry name" value="DICER-LIKE PROTEIN 1"/>
    <property type="match status" value="1"/>
</dbReference>
<dbReference type="Pfam" id="PF00636">
    <property type="entry name" value="Ribonuclease_3"/>
    <property type="match status" value="2"/>
</dbReference>
<evidence type="ECO:0000256" key="1">
    <source>
        <dbReference type="ARBA" id="ARBA00001936"/>
    </source>
</evidence>
<dbReference type="PROSITE" id="PS51194">
    <property type="entry name" value="HELICASE_CTER"/>
    <property type="match status" value="1"/>
</dbReference>
<dbReference type="InterPro" id="IPR014001">
    <property type="entry name" value="Helicase_ATP-bd"/>
</dbReference>
<dbReference type="InterPro" id="IPR001650">
    <property type="entry name" value="Helicase_C-like"/>
</dbReference>
<dbReference type="InterPro" id="IPR036389">
    <property type="entry name" value="RNase_III_sf"/>
</dbReference>
<dbReference type="GO" id="GO:0004525">
    <property type="term" value="F:ribonuclease III activity"/>
    <property type="evidence" value="ECO:0007669"/>
    <property type="project" value="InterPro"/>
</dbReference>
<dbReference type="GO" id="GO:0046872">
    <property type="term" value="F:metal ion binding"/>
    <property type="evidence" value="ECO:0007669"/>
    <property type="project" value="UniProtKB-KW"/>
</dbReference>
<dbReference type="InterPro" id="IPR005034">
    <property type="entry name" value="Dicer_dimerisation"/>
</dbReference>
<evidence type="ECO:0000313" key="24">
    <source>
        <dbReference type="Proteomes" id="UP000323067"/>
    </source>
</evidence>
<gene>
    <name evidence="23" type="ORF">A9K55_000348</name>
</gene>
<dbReference type="InterPro" id="IPR038248">
    <property type="entry name" value="Dicer_dimer_sf"/>
</dbReference>
<protein>
    <recommendedName>
        <fullName evidence="3">Dicer-like protein 1</fullName>
    </recommendedName>
</protein>
<dbReference type="CDD" id="cd18034">
    <property type="entry name" value="DEXHc_dicer"/>
    <property type="match status" value="1"/>
</dbReference>
<comment type="cofactor">
    <cofactor evidence="1">
        <name>Mn(2+)</name>
        <dbReference type="ChEBI" id="CHEBI:29035"/>
    </cofactor>
</comment>
<evidence type="ECO:0000256" key="11">
    <source>
        <dbReference type="ARBA" id="ARBA00022840"/>
    </source>
</evidence>
<reference evidence="23 24" key="1">
    <citation type="journal article" date="2017" name="BMC Genomics">
        <title>Chromosome level assembly and secondary metabolite potential of the parasitic fungus Cordyceps militaris.</title>
        <authorList>
            <person name="Kramer G.J."/>
            <person name="Nodwell J.R."/>
        </authorList>
    </citation>
    <scope>NUCLEOTIDE SEQUENCE [LARGE SCALE GENOMIC DNA]</scope>
    <source>
        <strain evidence="23 24">ATCC 34164</strain>
    </source>
</reference>
<feature type="domain" description="RNase III" evidence="18">
    <location>
        <begin position="975"/>
        <end position="1121"/>
    </location>
</feature>
<dbReference type="PROSITE" id="PS50821">
    <property type="entry name" value="PAZ"/>
    <property type="match status" value="1"/>
</dbReference>
<dbReference type="PROSITE" id="PS50142">
    <property type="entry name" value="RNASE_3_2"/>
    <property type="match status" value="2"/>
</dbReference>
<evidence type="ECO:0000256" key="3">
    <source>
        <dbReference type="ARBA" id="ARBA00020797"/>
    </source>
</evidence>
<dbReference type="OrthoDB" id="416741at2759"/>
<evidence type="ECO:0000256" key="4">
    <source>
        <dbReference type="ARBA" id="ARBA00022721"/>
    </source>
</evidence>
<dbReference type="InterPro" id="IPR006935">
    <property type="entry name" value="Helicase/UvrB_N"/>
</dbReference>
<dbReference type="Gene3D" id="3.30.160.380">
    <property type="entry name" value="Dicer dimerisation domain"/>
    <property type="match status" value="1"/>
</dbReference>
<dbReference type="GO" id="GO:0005737">
    <property type="term" value="C:cytoplasm"/>
    <property type="evidence" value="ECO:0007669"/>
    <property type="project" value="TreeGrafter"/>
</dbReference>
<dbReference type="Gene3D" id="1.10.1520.10">
    <property type="entry name" value="Ribonuclease III domain"/>
    <property type="match status" value="2"/>
</dbReference>
<evidence type="ECO:0000256" key="8">
    <source>
        <dbReference type="ARBA" id="ARBA00022801"/>
    </source>
</evidence>
<dbReference type="Gene3D" id="3.40.50.300">
    <property type="entry name" value="P-loop containing nucleotide triphosphate hydrolases"/>
    <property type="match status" value="2"/>
</dbReference>
<dbReference type="GO" id="GO:0003677">
    <property type="term" value="F:DNA binding"/>
    <property type="evidence" value="ECO:0007669"/>
    <property type="project" value="InterPro"/>
</dbReference>
<feature type="domain" description="Helicase C-terminal" evidence="21">
    <location>
        <begin position="393"/>
        <end position="549"/>
    </location>
</feature>
<keyword evidence="8" id="KW-0378">Hydrolase</keyword>